<evidence type="ECO:0000259" key="1">
    <source>
        <dbReference type="Pfam" id="PF13302"/>
    </source>
</evidence>
<dbReference type="InterPro" id="IPR000182">
    <property type="entry name" value="GNAT_dom"/>
</dbReference>
<dbReference type="InterPro" id="IPR016181">
    <property type="entry name" value="Acyl_CoA_acyltransferase"/>
</dbReference>
<dbReference type="Pfam" id="PF13302">
    <property type="entry name" value="Acetyltransf_3"/>
    <property type="match status" value="1"/>
</dbReference>
<feature type="domain" description="N-acetyltransferase" evidence="1">
    <location>
        <begin position="29"/>
        <end position="165"/>
    </location>
</feature>
<evidence type="ECO:0000313" key="3">
    <source>
        <dbReference type="Proteomes" id="UP000642673"/>
    </source>
</evidence>
<dbReference type="Gene3D" id="3.40.630.30">
    <property type="match status" value="1"/>
</dbReference>
<dbReference type="RefSeq" id="WP_229873689.1">
    <property type="nucleotide sequence ID" value="NZ_BMVP01000004.1"/>
</dbReference>
<comment type="caution">
    <text evidence="2">The sequence shown here is derived from an EMBL/GenBank/DDBJ whole genome shotgun (WGS) entry which is preliminary data.</text>
</comment>
<dbReference type="Proteomes" id="UP000642673">
    <property type="component" value="Unassembled WGS sequence"/>
</dbReference>
<dbReference type="InterPro" id="IPR051908">
    <property type="entry name" value="Ribosomal_N-acetyltransferase"/>
</dbReference>
<protein>
    <submittedName>
        <fullName evidence="2">Acetyltransferase</fullName>
    </submittedName>
</protein>
<dbReference type="EMBL" id="BMVP01000004">
    <property type="protein sequence ID" value="GHB55399.1"/>
    <property type="molecule type" value="Genomic_DNA"/>
</dbReference>
<dbReference type="PANTHER" id="PTHR43441:SF10">
    <property type="entry name" value="ACETYLTRANSFERASE"/>
    <property type="match status" value="1"/>
</dbReference>
<dbReference type="SUPFAM" id="SSF55729">
    <property type="entry name" value="Acyl-CoA N-acyltransferases (Nat)"/>
    <property type="match status" value="1"/>
</dbReference>
<gene>
    <name evidence="2" type="ORF">GCM10010347_26700</name>
</gene>
<dbReference type="PANTHER" id="PTHR43441">
    <property type="entry name" value="RIBOSOMAL-PROTEIN-SERINE ACETYLTRANSFERASE"/>
    <property type="match status" value="1"/>
</dbReference>
<reference evidence="3" key="1">
    <citation type="journal article" date="2019" name="Int. J. Syst. Evol. Microbiol.">
        <title>The Global Catalogue of Microorganisms (GCM) 10K type strain sequencing project: providing services to taxonomists for standard genome sequencing and annotation.</title>
        <authorList>
            <consortium name="The Broad Institute Genomics Platform"/>
            <consortium name="The Broad Institute Genome Sequencing Center for Infectious Disease"/>
            <person name="Wu L."/>
            <person name="Ma J."/>
        </authorList>
    </citation>
    <scope>NUCLEOTIDE SEQUENCE [LARGE SCALE GENOMIC DNA]</scope>
    <source>
        <strain evidence="3">JCM 4738</strain>
    </source>
</reference>
<accession>A0ABQ3ERN5</accession>
<name>A0ABQ3ERN5_9ACTN</name>
<evidence type="ECO:0000313" key="2">
    <source>
        <dbReference type="EMBL" id="GHB55399.1"/>
    </source>
</evidence>
<organism evidence="2 3">
    <name type="scientific">Streptomyces cirratus</name>
    <dbReference type="NCBI Taxonomy" id="68187"/>
    <lineage>
        <taxon>Bacteria</taxon>
        <taxon>Bacillati</taxon>
        <taxon>Actinomycetota</taxon>
        <taxon>Actinomycetes</taxon>
        <taxon>Kitasatosporales</taxon>
        <taxon>Streptomycetaceae</taxon>
        <taxon>Streptomyces</taxon>
    </lineage>
</organism>
<sequence>MIAPIAPVVPAGSMSGGGQPSFRLASGFVLRPWRPDDADVLVVSCRDPEVRQWNRPVGLTLDAAVEKIGRWEQGWRAEEVAIWAVCRSEEAEPVGLIGLADMDLRGGSGEFLYWLLPAGRGHGVMAEATVRVSRWAVEELGLHRLRITHSVANRASCGVATRAGFPLEGVMRSALLHADGWHDEHLHARVQGDPWPSPEGR</sequence>
<proteinExistence type="predicted"/>
<keyword evidence="3" id="KW-1185">Reference proteome</keyword>